<feature type="domain" description="RNase H type-1" evidence="1">
    <location>
        <begin position="24"/>
        <end position="140"/>
    </location>
</feature>
<dbReference type="PANTHER" id="PTHR47074:SF49">
    <property type="entry name" value="POLYNUCLEOTIDYL TRANSFERASE, RIBONUCLEASE H-LIKE SUPERFAMILY PROTEIN"/>
    <property type="match status" value="1"/>
</dbReference>
<gene>
    <name evidence="2" type="ORF">F2Q69_00011822</name>
</gene>
<dbReference type="Proteomes" id="UP000712600">
    <property type="component" value="Unassembled WGS sequence"/>
</dbReference>
<dbReference type="Pfam" id="PF13456">
    <property type="entry name" value="RVT_3"/>
    <property type="match status" value="1"/>
</dbReference>
<protein>
    <recommendedName>
        <fullName evidence="1">RNase H type-1 domain-containing protein</fullName>
    </recommendedName>
</protein>
<accession>A0A8S9QMV4</accession>
<dbReference type="InterPro" id="IPR052929">
    <property type="entry name" value="RNase_H-like_EbsB-rel"/>
</dbReference>
<evidence type="ECO:0000259" key="1">
    <source>
        <dbReference type="Pfam" id="PF13456"/>
    </source>
</evidence>
<dbReference type="EMBL" id="QGKX02000996">
    <property type="protein sequence ID" value="KAF3554204.1"/>
    <property type="molecule type" value="Genomic_DNA"/>
</dbReference>
<comment type="caution">
    <text evidence="2">The sequence shown here is derived from an EMBL/GenBank/DDBJ whole genome shotgun (WGS) entry which is preliminary data.</text>
</comment>
<name>A0A8S9QMV4_BRACR</name>
<dbReference type="InterPro" id="IPR002156">
    <property type="entry name" value="RNaseH_domain"/>
</dbReference>
<dbReference type="GO" id="GO:0003676">
    <property type="term" value="F:nucleic acid binding"/>
    <property type="evidence" value="ECO:0007669"/>
    <property type="project" value="InterPro"/>
</dbReference>
<sequence>MKKIIIFGWKPSPATWLKCDIGSVWNKSRSECGASWILRNSNGSVLLHGRRSFNNILSKTDGSFESLSWAIESINSLHFDNIIFSSEDHSLVGAISKPAAWPTLKFYSLKLSSMLNNFLCWRVETQSRQALTAAFRIANSVVKENKFHSYIARGSPLWLKDLF</sequence>
<organism evidence="2 3">
    <name type="scientific">Brassica cretica</name>
    <name type="common">Mustard</name>
    <dbReference type="NCBI Taxonomy" id="69181"/>
    <lineage>
        <taxon>Eukaryota</taxon>
        <taxon>Viridiplantae</taxon>
        <taxon>Streptophyta</taxon>
        <taxon>Embryophyta</taxon>
        <taxon>Tracheophyta</taxon>
        <taxon>Spermatophyta</taxon>
        <taxon>Magnoliopsida</taxon>
        <taxon>eudicotyledons</taxon>
        <taxon>Gunneridae</taxon>
        <taxon>Pentapetalae</taxon>
        <taxon>rosids</taxon>
        <taxon>malvids</taxon>
        <taxon>Brassicales</taxon>
        <taxon>Brassicaceae</taxon>
        <taxon>Brassiceae</taxon>
        <taxon>Brassica</taxon>
    </lineage>
</organism>
<evidence type="ECO:0000313" key="2">
    <source>
        <dbReference type="EMBL" id="KAF3554204.1"/>
    </source>
</evidence>
<reference evidence="2" key="1">
    <citation type="submission" date="2019-12" db="EMBL/GenBank/DDBJ databases">
        <title>Genome sequencing and annotation of Brassica cretica.</title>
        <authorList>
            <person name="Studholme D.J."/>
            <person name="Sarris P."/>
        </authorList>
    </citation>
    <scope>NUCLEOTIDE SEQUENCE</scope>
    <source>
        <strain evidence="2">PFS-109/04</strain>
        <tissue evidence="2">Leaf</tissue>
    </source>
</reference>
<dbReference type="GO" id="GO:0004523">
    <property type="term" value="F:RNA-DNA hybrid ribonuclease activity"/>
    <property type="evidence" value="ECO:0007669"/>
    <property type="project" value="InterPro"/>
</dbReference>
<proteinExistence type="predicted"/>
<dbReference type="AlphaFoldDB" id="A0A8S9QMV4"/>
<evidence type="ECO:0000313" key="3">
    <source>
        <dbReference type="Proteomes" id="UP000712600"/>
    </source>
</evidence>
<dbReference type="PANTHER" id="PTHR47074">
    <property type="entry name" value="BNAC02G40300D PROTEIN"/>
    <property type="match status" value="1"/>
</dbReference>